<keyword evidence="5" id="KW-0343">GTPase activation</keyword>
<protein>
    <recommendedName>
        <fullName evidence="5">ADP-ribosylation factor GTPase-activating protein</fullName>
    </recommendedName>
</protein>
<dbReference type="InterPro" id="IPR038508">
    <property type="entry name" value="ArfGAP_dom_sf"/>
</dbReference>
<evidence type="ECO:0000313" key="8">
    <source>
        <dbReference type="EMBL" id="KAL3232108.1"/>
    </source>
</evidence>
<dbReference type="PROSITE" id="PS50115">
    <property type="entry name" value="ARFGAP"/>
    <property type="match status" value="1"/>
</dbReference>
<name>A0ABR4NTR8_9SACH</name>
<evidence type="ECO:0000256" key="5">
    <source>
        <dbReference type="RuleBase" id="RU369028"/>
    </source>
</evidence>
<keyword evidence="1 5" id="KW-0479">Metal-binding</keyword>
<evidence type="ECO:0000256" key="6">
    <source>
        <dbReference type="SAM" id="MobiDB-lite"/>
    </source>
</evidence>
<dbReference type="PANTHER" id="PTHR23180:SF160">
    <property type="entry name" value="ADP-RIBOSYLATION FACTOR GTPASE-ACTIVATING PROTEIN EFFECTOR PROTEIN 1"/>
    <property type="match status" value="1"/>
</dbReference>
<organism evidence="8 9">
    <name type="scientific">Nakaseomyces bracarensis</name>
    <dbReference type="NCBI Taxonomy" id="273131"/>
    <lineage>
        <taxon>Eukaryota</taxon>
        <taxon>Fungi</taxon>
        <taxon>Dikarya</taxon>
        <taxon>Ascomycota</taxon>
        <taxon>Saccharomycotina</taxon>
        <taxon>Saccharomycetes</taxon>
        <taxon>Saccharomycetales</taxon>
        <taxon>Saccharomycetaceae</taxon>
        <taxon>Nakaseomyces</taxon>
    </lineage>
</organism>
<accession>A0ABR4NTR8</accession>
<dbReference type="Pfam" id="PF01412">
    <property type="entry name" value="ArfGap"/>
    <property type="match status" value="1"/>
</dbReference>
<comment type="caution">
    <text evidence="8">The sequence shown here is derived from an EMBL/GenBank/DDBJ whole genome shotgun (WGS) entry which is preliminary data.</text>
</comment>
<evidence type="ECO:0000259" key="7">
    <source>
        <dbReference type="PROSITE" id="PS50115"/>
    </source>
</evidence>
<dbReference type="SUPFAM" id="SSF57863">
    <property type="entry name" value="ArfGap/RecO-like zinc finger"/>
    <property type="match status" value="1"/>
</dbReference>
<dbReference type="InterPro" id="IPR001164">
    <property type="entry name" value="ArfGAP_dom"/>
</dbReference>
<comment type="function">
    <text evidence="5">GTPase-activating protein for the ADP ribosylation factor family.</text>
</comment>
<reference evidence="8 9" key="1">
    <citation type="submission" date="2024-05" db="EMBL/GenBank/DDBJ databases">
        <title>Long read based assembly of the Candida bracarensis genome reveals expanded adhesin content.</title>
        <authorList>
            <person name="Marcet-Houben M."/>
            <person name="Ksiezopolska E."/>
            <person name="Gabaldon T."/>
        </authorList>
    </citation>
    <scope>NUCLEOTIDE SEQUENCE [LARGE SCALE GENOMIC DNA]</scope>
    <source>
        <strain evidence="8 9">CBM6</strain>
    </source>
</reference>
<dbReference type="Gene3D" id="1.10.220.150">
    <property type="entry name" value="Arf GTPase activating protein"/>
    <property type="match status" value="1"/>
</dbReference>
<dbReference type="InterPro" id="IPR045258">
    <property type="entry name" value="ACAP1/2/3-like"/>
</dbReference>
<evidence type="ECO:0000256" key="3">
    <source>
        <dbReference type="ARBA" id="ARBA00022833"/>
    </source>
</evidence>
<feature type="domain" description="Arf-GAP" evidence="7">
    <location>
        <begin position="8"/>
        <end position="134"/>
    </location>
</feature>
<evidence type="ECO:0000313" key="9">
    <source>
        <dbReference type="Proteomes" id="UP001623330"/>
    </source>
</evidence>
<evidence type="ECO:0000256" key="4">
    <source>
        <dbReference type="PROSITE-ProRule" id="PRU00288"/>
    </source>
</evidence>
<sequence>MERLNRPSEIWAQVRRLHESNKRCCDCGSRSNVDWVSINLLCVVCIHCGGVHRSMGSHISKIRSLNMDDLHSNPELKYLLSRHVFNKNVNAIYEATLPVARKIGKDVTAEERSKFIMDKYMAKKYVAPSRTADMKQTNKATTDQELLDLELHGLVQAIHSNSIYMIQTTLASAKHSLKELCLEYGLQKPTLFQMSLEQFYVAAHDTPIYYLTEFLLLNGLLIDDDSTINSTEVVLTPTAKLYWSSRHSMYTTYSHAIANSNSDNDKPRGTNGVPKRSSTVRDAKRKLHIDTQPTPFEMSRTNGPLSAALNKKRWSLASPTNILSIHRSISRRDPNKKS</sequence>
<dbReference type="PANTHER" id="PTHR23180">
    <property type="entry name" value="CENTAURIN/ARF"/>
    <property type="match status" value="1"/>
</dbReference>
<keyword evidence="5" id="KW-0677">Repeat</keyword>
<evidence type="ECO:0000256" key="1">
    <source>
        <dbReference type="ARBA" id="ARBA00022723"/>
    </source>
</evidence>
<comment type="subcellular location">
    <subcellularLocation>
        <location evidence="5">Cytoplasm</location>
    </subcellularLocation>
</comment>
<keyword evidence="5" id="KW-0040">ANK repeat</keyword>
<feature type="region of interest" description="Disordered" evidence="6">
    <location>
        <begin position="257"/>
        <end position="303"/>
    </location>
</feature>
<dbReference type="CDD" id="cd08204">
    <property type="entry name" value="ArfGap"/>
    <property type="match status" value="1"/>
</dbReference>
<feature type="compositionally biased region" description="Polar residues" evidence="6">
    <location>
        <begin position="291"/>
        <end position="303"/>
    </location>
</feature>
<dbReference type="InterPro" id="IPR037278">
    <property type="entry name" value="ARFGAP/RecO"/>
</dbReference>
<proteinExistence type="predicted"/>
<keyword evidence="9" id="KW-1185">Reference proteome</keyword>
<keyword evidence="2 4" id="KW-0863">Zinc-finger</keyword>
<evidence type="ECO:0000256" key="2">
    <source>
        <dbReference type="ARBA" id="ARBA00022771"/>
    </source>
</evidence>
<keyword evidence="3 5" id="KW-0862">Zinc</keyword>
<dbReference type="EMBL" id="JBEVYD010000005">
    <property type="protein sequence ID" value="KAL3232108.1"/>
    <property type="molecule type" value="Genomic_DNA"/>
</dbReference>
<dbReference type="SMART" id="SM00105">
    <property type="entry name" value="ArfGap"/>
    <property type="match status" value="1"/>
</dbReference>
<gene>
    <name evidence="8" type="ORF">RNJ44_04024</name>
</gene>
<dbReference type="Proteomes" id="UP001623330">
    <property type="component" value="Unassembled WGS sequence"/>
</dbReference>
<keyword evidence="5" id="KW-0963">Cytoplasm</keyword>